<feature type="compositionally biased region" description="Basic and acidic residues" evidence="1">
    <location>
        <begin position="134"/>
        <end position="144"/>
    </location>
</feature>
<evidence type="ECO:0000313" key="3">
    <source>
        <dbReference type="Proteomes" id="UP000319576"/>
    </source>
</evidence>
<dbReference type="Proteomes" id="UP000319576">
    <property type="component" value="Chromosome"/>
</dbReference>
<dbReference type="RefSeq" id="WP_202920229.1">
    <property type="nucleotide sequence ID" value="NZ_CP036273.1"/>
</dbReference>
<name>A0A517XWE4_9BACT</name>
<feature type="region of interest" description="Disordered" evidence="1">
    <location>
        <begin position="121"/>
        <end position="144"/>
    </location>
</feature>
<protein>
    <submittedName>
        <fullName evidence="2">Uncharacterized protein</fullName>
    </submittedName>
</protein>
<proteinExistence type="predicted"/>
<accession>A0A517XWE4</accession>
<sequence length="144" mass="16308">MATHDFDKLLAFMERLPAIRLPAGRKSIGRGSFPNGNWWMKFSLDTKHPLAWRHVQELGFVLNYVSVEERLPTVFMPVSPPPYLNGGVEFLSWVIESTDPSFTPDTCVEWLEGRLPRPVDDLSQWRSGGDEEAEPRAAADGPRL</sequence>
<dbReference type="AlphaFoldDB" id="A0A517XWE4"/>
<keyword evidence="3" id="KW-1185">Reference proteome</keyword>
<reference evidence="2 3" key="1">
    <citation type="submission" date="2019-02" db="EMBL/GenBank/DDBJ databases">
        <title>Deep-cultivation of Planctomycetes and their phenomic and genomic characterization uncovers novel biology.</title>
        <authorList>
            <person name="Wiegand S."/>
            <person name="Jogler M."/>
            <person name="Boedeker C."/>
            <person name="Pinto D."/>
            <person name="Vollmers J."/>
            <person name="Rivas-Marin E."/>
            <person name="Kohn T."/>
            <person name="Peeters S.H."/>
            <person name="Heuer A."/>
            <person name="Rast P."/>
            <person name="Oberbeckmann S."/>
            <person name="Bunk B."/>
            <person name="Jeske O."/>
            <person name="Meyerdierks A."/>
            <person name="Storesund J.E."/>
            <person name="Kallscheuer N."/>
            <person name="Luecker S."/>
            <person name="Lage O.M."/>
            <person name="Pohl T."/>
            <person name="Merkel B.J."/>
            <person name="Hornburger P."/>
            <person name="Mueller R.-W."/>
            <person name="Bruemmer F."/>
            <person name="Labrenz M."/>
            <person name="Spormann A.M."/>
            <person name="Op den Camp H."/>
            <person name="Overmann J."/>
            <person name="Amann R."/>
            <person name="Jetten M.S.M."/>
            <person name="Mascher T."/>
            <person name="Medema M.H."/>
            <person name="Devos D.P."/>
            <person name="Kaster A.-K."/>
            <person name="Ovreas L."/>
            <person name="Rohde M."/>
            <person name="Galperin M.Y."/>
            <person name="Jogler C."/>
        </authorList>
    </citation>
    <scope>NUCLEOTIDE SEQUENCE [LARGE SCALE GENOMIC DNA]</scope>
    <source>
        <strain evidence="2 3">ETA_A1</strain>
    </source>
</reference>
<dbReference type="KEGG" id="uli:ETAA1_38030"/>
<evidence type="ECO:0000256" key="1">
    <source>
        <dbReference type="SAM" id="MobiDB-lite"/>
    </source>
</evidence>
<gene>
    <name evidence="2" type="ORF">ETAA1_38030</name>
</gene>
<evidence type="ECO:0000313" key="2">
    <source>
        <dbReference type="EMBL" id="QDU21830.1"/>
    </source>
</evidence>
<organism evidence="2 3">
    <name type="scientific">Urbifossiella limnaea</name>
    <dbReference type="NCBI Taxonomy" id="2528023"/>
    <lineage>
        <taxon>Bacteria</taxon>
        <taxon>Pseudomonadati</taxon>
        <taxon>Planctomycetota</taxon>
        <taxon>Planctomycetia</taxon>
        <taxon>Gemmatales</taxon>
        <taxon>Gemmataceae</taxon>
        <taxon>Urbifossiella</taxon>
    </lineage>
</organism>
<dbReference type="EMBL" id="CP036273">
    <property type="protein sequence ID" value="QDU21830.1"/>
    <property type="molecule type" value="Genomic_DNA"/>
</dbReference>